<keyword evidence="2" id="KW-1185">Reference proteome</keyword>
<protein>
    <submittedName>
        <fullName evidence="1">Metal-binding protein</fullName>
    </submittedName>
</protein>
<sequence length="393" mass="45284">MSSIRSLLNEAIGKLNQNSHAHLVDCTLQASIMSDNEQCWCLSGRLYKDCHKERNLKRELSEHEVRNKVSAIFDQNKYCCAEFDKENCVFEISKAHTIQKGKVLSSFAENGHVGTFYRNLNGIDNPTRLKAGIEKKASIFLGFCKYHDTELFKCIELNGFSKTKENCWASSYRAVCHEYYQKKAAIDATDWQRKYLDSGLDVYHQVFLQERLYIHQVNIEKGFSDIALIKVAYEDIKVNSQIDEIISYVLEFDAPLTIAVCASISPYFDLNGIKIQNIGYANEKFQHFSISTVTLNGNAAYVVSHLKKHDTIGNYLKEVLSMPLAYINNWLTTCIFAYTENNYFRLSWWDSLDENTRMDIYNLFLSENYTKTLDYNDLVSRSISSSLVSIERV</sequence>
<dbReference type="Proteomes" id="UP000001982">
    <property type="component" value="Chromosome"/>
</dbReference>
<name>Q12Q74_SHEDO</name>
<dbReference type="OrthoDB" id="583051at2"/>
<accession>Q12Q74</accession>
<dbReference type="KEGG" id="sdn:Sden_1114"/>
<evidence type="ECO:0000313" key="1">
    <source>
        <dbReference type="EMBL" id="ABE54402.1"/>
    </source>
</evidence>
<evidence type="ECO:0000313" key="2">
    <source>
        <dbReference type="Proteomes" id="UP000001982"/>
    </source>
</evidence>
<gene>
    <name evidence="1" type="ordered locus">Sden_1114</name>
</gene>
<organism evidence="1 2">
    <name type="scientific">Shewanella denitrificans (strain OS217 / ATCC BAA-1090 / DSM 15013)</name>
    <dbReference type="NCBI Taxonomy" id="318161"/>
    <lineage>
        <taxon>Bacteria</taxon>
        <taxon>Pseudomonadati</taxon>
        <taxon>Pseudomonadota</taxon>
        <taxon>Gammaproteobacteria</taxon>
        <taxon>Alteromonadales</taxon>
        <taxon>Shewanellaceae</taxon>
        <taxon>Shewanella</taxon>
    </lineage>
</organism>
<dbReference type="Pfam" id="PF02810">
    <property type="entry name" value="SEC-C"/>
    <property type="match status" value="1"/>
</dbReference>
<proteinExistence type="predicted"/>
<dbReference type="AlphaFoldDB" id="Q12Q74"/>
<dbReference type="RefSeq" id="WP_011495564.1">
    <property type="nucleotide sequence ID" value="NC_007954.1"/>
</dbReference>
<dbReference type="STRING" id="318161.Sden_1114"/>
<reference evidence="1 2" key="1">
    <citation type="submission" date="2006-03" db="EMBL/GenBank/DDBJ databases">
        <title>Complete sequence of Shewanella denitrificans OS217.</title>
        <authorList>
            <consortium name="US DOE Joint Genome Institute"/>
            <person name="Copeland A."/>
            <person name="Lucas S."/>
            <person name="Lapidus A."/>
            <person name="Barry K."/>
            <person name="Detter J.C."/>
            <person name="Glavina del Rio T."/>
            <person name="Hammon N."/>
            <person name="Israni S."/>
            <person name="Dalin E."/>
            <person name="Tice H."/>
            <person name="Pitluck S."/>
            <person name="Brettin T."/>
            <person name="Bruce D."/>
            <person name="Han C."/>
            <person name="Tapia R."/>
            <person name="Gilna P."/>
            <person name="Kiss H."/>
            <person name="Schmutz J."/>
            <person name="Larimer F."/>
            <person name="Land M."/>
            <person name="Hauser L."/>
            <person name="Kyrpides N."/>
            <person name="Lykidis A."/>
            <person name="Richardson P."/>
        </authorList>
    </citation>
    <scope>NUCLEOTIDE SEQUENCE [LARGE SCALE GENOMIC DNA]</scope>
    <source>
        <strain evidence="2">OS217 / ATCC BAA-1090 / DSM 15013</strain>
    </source>
</reference>
<dbReference type="eggNOG" id="COG3012">
    <property type="taxonomic scope" value="Bacteria"/>
</dbReference>
<dbReference type="InterPro" id="IPR004027">
    <property type="entry name" value="SEC_C_motif"/>
</dbReference>
<dbReference type="HOGENOM" id="CLU_050219_0_1_6"/>
<dbReference type="EMBL" id="CP000302">
    <property type="protein sequence ID" value="ABE54402.1"/>
    <property type="molecule type" value="Genomic_DNA"/>
</dbReference>